<protein>
    <submittedName>
        <fullName evidence="1">Uncharacterized protein</fullName>
    </submittedName>
</protein>
<comment type="caution">
    <text evidence="1">The sequence shown here is derived from an EMBL/GenBank/DDBJ whole genome shotgun (WGS) entry which is preliminary data.</text>
</comment>
<sequence length="65" mass="7827">MDPNKKVDKYFSLGQHVQFAINMLRTHIIERRKKRLLMNRLPGKSSSYFGHKEWRKSKYKGGKVY</sequence>
<dbReference type="InParanoid" id="A0A1C7N5U8"/>
<evidence type="ECO:0000313" key="1">
    <source>
        <dbReference type="EMBL" id="OBZ84378.1"/>
    </source>
</evidence>
<name>A0A1C7N5U8_9FUNG</name>
<reference evidence="1 2" key="1">
    <citation type="submission" date="2016-03" db="EMBL/GenBank/DDBJ databases">
        <title>Choanephora cucurbitarum.</title>
        <authorList>
            <person name="Min B."/>
            <person name="Park H."/>
            <person name="Park J.-H."/>
            <person name="Shin H.-D."/>
            <person name="Choi I.-G."/>
        </authorList>
    </citation>
    <scope>NUCLEOTIDE SEQUENCE [LARGE SCALE GENOMIC DNA]</scope>
    <source>
        <strain evidence="1 2">KUS-F28377</strain>
    </source>
</reference>
<dbReference type="EMBL" id="LUGH01000517">
    <property type="protein sequence ID" value="OBZ84378.1"/>
    <property type="molecule type" value="Genomic_DNA"/>
</dbReference>
<accession>A0A1C7N5U8</accession>
<keyword evidence="2" id="KW-1185">Reference proteome</keyword>
<proteinExistence type="predicted"/>
<organism evidence="1 2">
    <name type="scientific">Choanephora cucurbitarum</name>
    <dbReference type="NCBI Taxonomy" id="101091"/>
    <lineage>
        <taxon>Eukaryota</taxon>
        <taxon>Fungi</taxon>
        <taxon>Fungi incertae sedis</taxon>
        <taxon>Mucoromycota</taxon>
        <taxon>Mucoromycotina</taxon>
        <taxon>Mucoromycetes</taxon>
        <taxon>Mucorales</taxon>
        <taxon>Mucorineae</taxon>
        <taxon>Choanephoraceae</taxon>
        <taxon>Choanephoroideae</taxon>
        <taxon>Choanephora</taxon>
    </lineage>
</organism>
<evidence type="ECO:0000313" key="2">
    <source>
        <dbReference type="Proteomes" id="UP000093000"/>
    </source>
</evidence>
<dbReference type="AlphaFoldDB" id="A0A1C7N5U8"/>
<gene>
    <name evidence="1" type="ORF">A0J61_07563</name>
</gene>
<dbReference type="Proteomes" id="UP000093000">
    <property type="component" value="Unassembled WGS sequence"/>
</dbReference>